<dbReference type="GO" id="GO:0005829">
    <property type="term" value="C:cytosol"/>
    <property type="evidence" value="ECO:0007669"/>
    <property type="project" value="TreeGrafter"/>
</dbReference>
<reference evidence="2 3" key="1">
    <citation type="submission" date="2019-05" db="EMBL/GenBank/DDBJ databases">
        <title>Draft genome sequence of Actinomadura geliboluensis A8036.</title>
        <authorList>
            <person name="Saricaoglu S."/>
            <person name="Isik K."/>
        </authorList>
    </citation>
    <scope>NUCLEOTIDE SEQUENCE [LARGE SCALE GENOMIC DNA]</scope>
    <source>
        <strain evidence="2 3">A8036</strain>
    </source>
</reference>
<dbReference type="InterPro" id="IPR006175">
    <property type="entry name" value="YjgF/YER057c/UK114"/>
</dbReference>
<dbReference type="Gene3D" id="3.30.1330.40">
    <property type="entry name" value="RutC-like"/>
    <property type="match status" value="3"/>
</dbReference>
<dbReference type="EMBL" id="VCKZ01000002">
    <property type="protein sequence ID" value="TMR42354.1"/>
    <property type="molecule type" value="Genomic_DNA"/>
</dbReference>
<dbReference type="Pfam" id="PF01042">
    <property type="entry name" value="Ribonuc_L-PSP"/>
    <property type="match status" value="1"/>
</dbReference>
<dbReference type="Proteomes" id="UP000305238">
    <property type="component" value="Unassembled WGS sequence"/>
</dbReference>
<dbReference type="AlphaFoldDB" id="A0A5S4HC88"/>
<evidence type="ECO:0000313" key="3">
    <source>
        <dbReference type="Proteomes" id="UP000305238"/>
    </source>
</evidence>
<dbReference type="SUPFAM" id="SSF55298">
    <property type="entry name" value="YjgF-like"/>
    <property type="match status" value="3"/>
</dbReference>
<keyword evidence="3" id="KW-1185">Reference proteome</keyword>
<evidence type="ECO:0000256" key="1">
    <source>
        <dbReference type="ARBA" id="ARBA00010552"/>
    </source>
</evidence>
<dbReference type="OrthoDB" id="8684161at2"/>
<name>A0A5S4HC88_9ACTN</name>
<sequence length="420" mass="43371">MTGVVKTVVPDLAGTGVRYAPAVAAGRWVFVTGLEAVDPSTGAMDGSTPGLGESRLRREGEFVLAEMRRLLGDLGTDWSRGVRVDQFYASPEAVNPYHRARRHVCGDHIPASTSVIVDRCFAATSSVSAGLIAVRPDAGHDAEAVRPPGSEAGGWQGVAPAVACGDFVFVSGQMASAGGESLDPRAAVPAGMRWGASPIRRQTEHLIVHKLTPVLDAAGSSWDAAVKAQVYLGDADDLPEFLEVWSEHLGGVPCALTVVPAAGFRIAGGRVEINLVALRDGTARRKAVVDAGLPRGAAFGPCVRAGDFLFPSGLLGVAADGAVAGAGTSQALDGLAHAGHVQAAAIYDHADALCAAAGTSMANAVRAQYFVTDVRDFPGVTAAWAARYGDEPHPFWCLQVPGPLPAPGAALIGDFWIYAP</sequence>
<dbReference type="PANTHER" id="PTHR11803">
    <property type="entry name" value="2-IMINOBUTANOATE/2-IMINOPROPANOATE DEAMINASE RIDA"/>
    <property type="match status" value="1"/>
</dbReference>
<dbReference type="InterPro" id="IPR035959">
    <property type="entry name" value="RutC-like_sf"/>
</dbReference>
<dbReference type="PANTHER" id="PTHR11803:SF58">
    <property type="entry name" value="PROTEIN HMF1-RELATED"/>
    <property type="match status" value="1"/>
</dbReference>
<accession>A0A5S4HC88</accession>
<dbReference type="GO" id="GO:0019239">
    <property type="term" value="F:deaminase activity"/>
    <property type="evidence" value="ECO:0007669"/>
    <property type="project" value="TreeGrafter"/>
</dbReference>
<protein>
    <recommendedName>
        <fullName evidence="4">RidA family protein</fullName>
    </recommendedName>
</protein>
<gene>
    <name evidence="2" type="ORF">ETD96_00495</name>
</gene>
<comment type="caution">
    <text evidence="2">The sequence shown here is derived from an EMBL/GenBank/DDBJ whole genome shotgun (WGS) entry which is preliminary data.</text>
</comment>
<comment type="similarity">
    <text evidence="1">Belongs to the RutC family.</text>
</comment>
<evidence type="ECO:0000313" key="2">
    <source>
        <dbReference type="EMBL" id="TMR42354.1"/>
    </source>
</evidence>
<evidence type="ECO:0008006" key="4">
    <source>
        <dbReference type="Google" id="ProtNLM"/>
    </source>
</evidence>
<organism evidence="2 3">
    <name type="scientific">Actinomadura geliboluensis</name>
    <dbReference type="NCBI Taxonomy" id="882440"/>
    <lineage>
        <taxon>Bacteria</taxon>
        <taxon>Bacillati</taxon>
        <taxon>Actinomycetota</taxon>
        <taxon>Actinomycetes</taxon>
        <taxon>Streptosporangiales</taxon>
        <taxon>Thermomonosporaceae</taxon>
        <taxon>Actinomadura</taxon>
    </lineage>
</organism>
<proteinExistence type="inferred from homology"/>
<dbReference type="RefSeq" id="WP_138632213.1">
    <property type="nucleotide sequence ID" value="NZ_JASWDG010000005.1"/>
</dbReference>
<dbReference type="CDD" id="cd00448">
    <property type="entry name" value="YjgF_YER057c_UK114_family"/>
    <property type="match status" value="2"/>
</dbReference>